<keyword evidence="11" id="KW-1185">Reference proteome</keyword>
<evidence type="ECO:0000256" key="7">
    <source>
        <dbReference type="PROSITE-ProRule" id="PRU01373"/>
    </source>
</evidence>
<dbReference type="Gene3D" id="2.40.440.10">
    <property type="entry name" value="L,D-transpeptidase catalytic domain-like"/>
    <property type="match status" value="1"/>
</dbReference>
<dbReference type="PANTHER" id="PTHR41533">
    <property type="entry name" value="L,D-TRANSPEPTIDASE HI_1667-RELATED"/>
    <property type="match status" value="1"/>
</dbReference>
<organism evidence="10 11">
    <name type="scientific">Caldimonas brevitalea</name>
    <dbReference type="NCBI Taxonomy" id="413882"/>
    <lineage>
        <taxon>Bacteria</taxon>
        <taxon>Pseudomonadati</taxon>
        <taxon>Pseudomonadota</taxon>
        <taxon>Betaproteobacteria</taxon>
        <taxon>Burkholderiales</taxon>
        <taxon>Sphaerotilaceae</taxon>
        <taxon>Caldimonas</taxon>
    </lineage>
</organism>
<dbReference type="PANTHER" id="PTHR41533:SF2">
    <property type="entry name" value="BLR7131 PROTEIN"/>
    <property type="match status" value="1"/>
</dbReference>
<dbReference type="InterPro" id="IPR045380">
    <property type="entry name" value="LD_TPept_scaffold_dom"/>
</dbReference>
<evidence type="ECO:0000256" key="1">
    <source>
        <dbReference type="ARBA" id="ARBA00004752"/>
    </source>
</evidence>
<keyword evidence="6 7" id="KW-0961">Cell wall biogenesis/degradation</keyword>
<evidence type="ECO:0000259" key="9">
    <source>
        <dbReference type="PROSITE" id="PS52029"/>
    </source>
</evidence>
<dbReference type="GO" id="GO:0008360">
    <property type="term" value="P:regulation of cell shape"/>
    <property type="evidence" value="ECO:0007669"/>
    <property type="project" value="UniProtKB-UniRule"/>
</dbReference>
<protein>
    <submittedName>
        <fullName evidence="10">L,D-transpeptidase</fullName>
    </submittedName>
</protein>
<dbReference type="Pfam" id="PF01471">
    <property type="entry name" value="PG_binding_1"/>
    <property type="match status" value="1"/>
</dbReference>
<keyword evidence="5 7" id="KW-0573">Peptidoglycan synthesis</keyword>
<dbReference type="InterPro" id="IPR005490">
    <property type="entry name" value="LD_TPept_cat_dom"/>
</dbReference>
<dbReference type="GO" id="GO:0016740">
    <property type="term" value="F:transferase activity"/>
    <property type="evidence" value="ECO:0007669"/>
    <property type="project" value="UniProtKB-KW"/>
</dbReference>
<dbReference type="KEGG" id="pbh:AAW51_3288"/>
<dbReference type="PROSITE" id="PS52029">
    <property type="entry name" value="LD_TPASE"/>
    <property type="match status" value="1"/>
</dbReference>
<evidence type="ECO:0000256" key="2">
    <source>
        <dbReference type="ARBA" id="ARBA00005992"/>
    </source>
</evidence>
<dbReference type="Gene3D" id="1.10.101.10">
    <property type="entry name" value="PGBD-like superfamily/PGBD"/>
    <property type="match status" value="1"/>
</dbReference>
<dbReference type="Proteomes" id="UP000035352">
    <property type="component" value="Chromosome"/>
</dbReference>
<dbReference type="InterPro" id="IPR002477">
    <property type="entry name" value="Peptidoglycan-bd-like"/>
</dbReference>
<dbReference type="InterPro" id="IPR036366">
    <property type="entry name" value="PGBDSf"/>
</dbReference>
<dbReference type="InterPro" id="IPR038063">
    <property type="entry name" value="Transpep_catalytic_dom"/>
</dbReference>
<evidence type="ECO:0000256" key="4">
    <source>
        <dbReference type="ARBA" id="ARBA00022960"/>
    </source>
</evidence>
<evidence type="ECO:0000256" key="3">
    <source>
        <dbReference type="ARBA" id="ARBA00022679"/>
    </source>
</evidence>
<comment type="similarity">
    <text evidence="2">Belongs to the YkuD family.</text>
</comment>
<proteinExistence type="inferred from homology"/>
<dbReference type="AlphaFoldDB" id="A0A0G3BKJ1"/>
<dbReference type="InterPro" id="IPR052905">
    <property type="entry name" value="LD-transpeptidase_YkuD-like"/>
</dbReference>
<feature type="domain" description="L,D-TPase catalytic" evidence="9">
    <location>
        <begin position="318"/>
        <end position="503"/>
    </location>
</feature>
<dbReference type="GO" id="GO:0071555">
    <property type="term" value="P:cell wall organization"/>
    <property type="evidence" value="ECO:0007669"/>
    <property type="project" value="UniProtKB-UniRule"/>
</dbReference>
<dbReference type="OrthoDB" id="9778545at2"/>
<dbReference type="GO" id="GO:0004180">
    <property type="term" value="F:carboxypeptidase activity"/>
    <property type="evidence" value="ECO:0007669"/>
    <property type="project" value="UniProtKB-ARBA"/>
</dbReference>
<feature type="active site" description="Nucleophile" evidence="7">
    <location>
        <position position="475"/>
    </location>
</feature>
<evidence type="ECO:0000256" key="6">
    <source>
        <dbReference type="ARBA" id="ARBA00023316"/>
    </source>
</evidence>
<dbReference type="SUPFAM" id="SSF47090">
    <property type="entry name" value="PGBD-like"/>
    <property type="match status" value="1"/>
</dbReference>
<accession>A0A0G3BKJ1</accession>
<dbReference type="Pfam" id="PF03734">
    <property type="entry name" value="YkuD"/>
    <property type="match status" value="1"/>
</dbReference>
<dbReference type="Pfam" id="PF20142">
    <property type="entry name" value="Scaffold"/>
    <property type="match status" value="1"/>
</dbReference>
<evidence type="ECO:0000256" key="8">
    <source>
        <dbReference type="SAM" id="MobiDB-lite"/>
    </source>
</evidence>
<gene>
    <name evidence="10" type="ORF">AAW51_3288</name>
</gene>
<dbReference type="InterPro" id="IPR036365">
    <property type="entry name" value="PGBD-like_sf"/>
</dbReference>
<sequence>MLMLLTGCGDRPQKSDVGPADGTAATQPEQPSGAAREIERRLADGAAGEPALPKTELADLQQLYQPGHHTPLWFDTSRKLTPAADQALALLGAAAAEGLDPAEYGAEALATQVRSMKEARQPVDADVASLDLALSRATLRYLRHLHAGRIDPKTVGFQMPAKAAETDFAAALRPALEKQRLEDAVAQLRPPLEQYRSLRAMLARYRTLASQPAPAPLPAVPRELKPGEAYSGAPALRERLVLLGDLPVDTPPLADGGRYDGALVDGVKKFQARHGLPAEGVLGKGTVAALNVPLDRRVRQIELALERLRWFPHLENRPFVGINIPMYRLWAGGPQALDGRTALDMDVIVGGALDTETPAMVEEMRYVVFSPYWNVPTSIVRKEILPALARDPQYLVKHEMELVRGGGDDAAPVEATPENLEQLAQGQLRVRQRPGQKNSLGPAKFIFPNDDSVYLHGTPAQQLFDRSRRDLSHGCVRLENPLALAQWVLRDQPEWTKERIEAAMGGGEQVKVDLKQPVQVLLFYITAMVAPEDGALHFADDIYGHDKKLDQALAERRT</sequence>
<evidence type="ECO:0000256" key="5">
    <source>
        <dbReference type="ARBA" id="ARBA00022984"/>
    </source>
</evidence>
<comment type="pathway">
    <text evidence="1 7">Cell wall biogenesis; peptidoglycan biosynthesis.</text>
</comment>
<dbReference type="SUPFAM" id="SSF141523">
    <property type="entry name" value="L,D-transpeptidase catalytic domain-like"/>
    <property type="match status" value="1"/>
</dbReference>
<dbReference type="STRING" id="413882.AAW51_3288"/>
<dbReference type="EMBL" id="CP011371">
    <property type="protein sequence ID" value="AKJ29979.1"/>
    <property type="molecule type" value="Genomic_DNA"/>
</dbReference>
<feature type="region of interest" description="Disordered" evidence="8">
    <location>
        <begin position="1"/>
        <end position="36"/>
    </location>
</feature>
<evidence type="ECO:0000313" key="10">
    <source>
        <dbReference type="EMBL" id="AKJ29979.1"/>
    </source>
</evidence>
<dbReference type="CDD" id="cd16913">
    <property type="entry name" value="YkuD_like"/>
    <property type="match status" value="1"/>
</dbReference>
<keyword evidence="3" id="KW-0808">Transferase</keyword>
<dbReference type="UniPathway" id="UPA00219"/>
<keyword evidence="4 7" id="KW-0133">Cell shape</keyword>
<feature type="active site" description="Proton donor/acceptor" evidence="7">
    <location>
        <position position="456"/>
    </location>
</feature>
<evidence type="ECO:0000313" key="11">
    <source>
        <dbReference type="Proteomes" id="UP000035352"/>
    </source>
</evidence>
<dbReference type="GO" id="GO:0009252">
    <property type="term" value="P:peptidoglycan biosynthetic process"/>
    <property type="evidence" value="ECO:0007669"/>
    <property type="project" value="UniProtKB-UniPathway"/>
</dbReference>
<name>A0A0G3BKJ1_9BURK</name>
<reference evidence="10 11" key="1">
    <citation type="submission" date="2015-05" db="EMBL/GenBank/DDBJ databases">
        <authorList>
            <person name="Tang B."/>
            <person name="Yu Y."/>
        </authorList>
    </citation>
    <scope>NUCLEOTIDE SEQUENCE [LARGE SCALE GENOMIC DNA]</scope>
    <source>
        <strain evidence="10 11">DSM 7029</strain>
    </source>
</reference>